<feature type="domain" description="AMP-dependent synthetase/ligase" evidence="1">
    <location>
        <begin position="114"/>
        <end position="309"/>
    </location>
</feature>
<dbReference type="PANTHER" id="PTHR43845:SF1">
    <property type="entry name" value="BLR5969 PROTEIN"/>
    <property type="match status" value="1"/>
</dbReference>
<dbReference type="EMBL" id="CP001087">
    <property type="protein sequence ID" value="ACN13816.1"/>
    <property type="molecule type" value="Genomic_DNA"/>
</dbReference>
<dbReference type="AlphaFoldDB" id="C0QJ26"/>
<keyword evidence="3" id="KW-1185">Reference proteome</keyword>
<dbReference type="Pfam" id="PF00501">
    <property type="entry name" value="AMP-binding"/>
    <property type="match status" value="1"/>
</dbReference>
<dbReference type="NCBIfam" id="NF045666">
    <property type="entry name" value="DVU1553_fam_AMP"/>
    <property type="match status" value="1"/>
</dbReference>
<dbReference type="OrthoDB" id="580775at2"/>
<evidence type="ECO:0000259" key="1">
    <source>
        <dbReference type="Pfam" id="PF00501"/>
    </source>
</evidence>
<evidence type="ECO:0000313" key="2">
    <source>
        <dbReference type="EMBL" id="ACN13816.1"/>
    </source>
</evidence>
<dbReference type="Gene3D" id="3.40.50.12780">
    <property type="entry name" value="N-terminal domain of ligase-like"/>
    <property type="match status" value="1"/>
</dbReference>
<dbReference type="PANTHER" id="PTHR43845">
    <property type="entry name" value="BLR5969 PROTEIN"/>
    <property type="match status" value="1"/>
</dbReference>
<protein>
    <submittedName>
        <fullName evidence="2">Coenzyme F390 synthetase-like protein</fullName>
    </submittedName>
</protein>
<dbReference type="InterPro" id="IPR042099">
    <property type="entry name" value="ANL_N_sf"/>
</dbReference>
<sequence length="464" mass="51881">MAGVFIETMNIDITPLDRWIVTRTASRFPGEPTTGITTQLEAYQLWMLKKTLTLAREKSPFYRNHLKGINLEDLRSVQDIRQLPFVFARDLADHGLQMLCVSQGEIARVTTLQTSGTTARPKRIFFTQHDMENTAEFFTRGMATLVKPGQRVMVLMPGPNFGSVGERVKTGLSQMGCSTLVNGFVDNPGSVVKKIAAFRADCIIGLPVQVLSLARSSRATAHGSSISTNRIKSVLLTGDYVPLSIIRAIKEIWHCPVFIHYGMTETGLGGGVECRAQRGCHLREADLFFEIIDENGYPLPLGQVGEVTVTTLTRTGMPLIRYRTGDRACFLEDLCPCGSRLKRLDRVRGRSVVRLGSQEIRLDEMDEAVFKLDNMVDFQVTLVEATVATAGIHLLNVEFWSIPDKVQGLERKIEQALYKIPAIRHLMDQGELTINSIFASNAKLFSRPIKRSIKQERIKKKINV</sequence>
<name>C0QJ26_DESAH</name>
<proteinExistence type="predicted"/>
<dbReference type="eggNOG" id="COG1541">
    <property type="taxonomic scope" value="Bacteria"/>
</dbReference>
<accession>C0QJ26</accession>
<dbReference type="SUPFAM" id="SSF56801">
    <property type="entry name" value="Acetyl-CoA synthetase-like"/>
    <property type="match status" value="1"/>
</dbReference>
<organism evidence="2 3">
    <name type="scientific">Desulforapulum autotrophicum (strain ATCC 43914 / DSM 3382 / VKM B-1955 / HRM2)</name>
    <name type="common">Desulfobacterium autotrophicum</name>
    <dbReference type="NCBI Taxonomy" id="177437"/>
    <lineage>
        <taxon>Bacteria</taxon>
        <taxon>Pseudomonadati</taxon>
        <taxon>Thermodesulfobacteriota</taxon>
        <taxon>Desulfobacteria</taxon>
        <taxon>Desulfobacterales</taxon>
        <taxon>Desulfobacteraceae</taxon>
        <taxon>Desulforapulum</taxon>
    </lineage>
</organism>
<reference evidence="2 3" key="1">
    <citation type="journal article" date="2009" name="Environ. Microbiol.">
        <title>Genome sequence of Desulfobacterium autotrophicum HRM2, a marine sulfate reducer oxidizing organic carbon completely to carbon dioxide.</title>
        <authorList>
            <person name="Strittmatter A.W."/>
            <person name="Liesegang H."/>
            <person name="Rabus R."/>
            <person name="Decker I."/>
            <person name="Amann J."/>
            <person name="Andres S."/>
            <person name="Henne A."/>
            <person name="Fricke W.F."/>
            <person name="Martinez-Arias R."/>
            <person name="Bartels D."/>
            <person name="Goesmann A."/>
            <person name="Krause L."/>
            <person name="Puehler A."/>
            <person name="Klenk H.P."/>
            <person name="Richter M."/>
            <person name="Schuler M."/>
            <person name="Gloeckner F.O."/>
            <person name="Meyerdierks A."/>
            <person name="Gottschalk G."/>
            <person name="Amann R."/>
        </authorList>
    </citation>
    <scope>NUCLEOTIDE SEQUENCE [LARGE SCALE GENOMIC DNA]</scope>
    <source>
        <strain evidence="3">ATCC 43914 / DSM 3382 / HRM2</strain>
    </source>
</reference>
<gene>
    <name evidence="2" type="ordered locus">HRM2_07020</name>
</gene>
<dbReference type="STRING" id="177437.HRM2_07020"/>
<dbReference type="Proteomes" id="UP000000442">
    <property type="component" value="Chromosome"/>
</dbReference>
<dbReference type="HOGENOM" id="CLU_035301_0_0_7"/>
<dbReference type="KEGG" id="dat:HRM2_07020"/>
<dbReference type="InterPro" id="IPR000873">
    <property type="entry name" value="AMP-dep_synth/lig_dom"/>
</dbReference>
<evidence type="ECO:0000313" key="3">
    <source>
        <dbReference type="Proteomes" id="UP000000442"/>
    </source>
</evidence>